<evidence type="ECO:0000313" key="7">
    <source>
        <dbReference type="Proteomes" id="UP001600109"/>
    </source>
</evidence>
<dbReference type="InterPro" id="IPR051202">
    <property type="entry name" value="Peptidase_C40"/>
</dbReference>
<dbReference type="Gene3D" id="3.90.1720.10">
    <property type="entry name" value="endopeptidase domain like (from Nostoc punctiforme)"/>
    <property type="match status" value="1"/>
</dbReference>
<dbReference type="PANTHER" id="PTHR47053:SF1">
    <property type="entry name" value="MUREIN DD-ENDOPEPTIDASE MEPH-RELATED"/>
    <property type="match status" value="1"/>
</dbReference>
<comment type="caution">
    <text evidence="6">The sequence shown here is derived from an EMBL/GenBank/DDBJ whole genome shotgun (WGS) entry which is preliminary data.</text>
</comment>
<gene>
    <name evidence="6" type="ORF">ACFX5E_00580</name>
</gene>
<comment type="similarity">
    <text evidence="1">Belongs to the peptidase C40 family.</text>
</comment>
<keyword evidence="3" id="KW-0378">Hydrolase</keyword>
<evidence type="ECO:0000313" key="6">
    <source>
        <dbReference type="EMBL" id="MFE3866563.1"/>
    </source>
</evidence>
<feature type="domain" description="NlpC/P60" evidence="5">
    <location>
        <begin position="56"/>
        <end position="184"/>
    </location>
</feature>
<evidence type="ECO:0000256" key="4">
    <source>
        <dbReference type="ARBA" id="ARBA00022807"/>
    </source>
</evidence>
<name>A0ABW6HRF3_9FLAO</name>
<dbReference type="SUPFAM" id="SSF54001">
    <property type="entry name" value="Cysteine proteinases"/>
    <property type="match status" value="1"/>
</dbReference>
<evidence type="ECO:0000256" key="1">
    <source>
        <dbReference type="ARBA" id="ARBA00007074"/>
    </source>
</evidence>
<dbReference type="PANTHER" id="PTHR47053">
    <property type="entry name" value="MUREIN DD-ENDOPEPTIDASE MEPH-RELATED"/>
    <property type="match status" value="1"/>
</dbReference>
<organism evidence="6 7">
    <name type="scientific">Flavobacterium xylosi</name>
    <dbReference type="NCBI Taxonomy" id="3230415"/>
    <lineage>
        <taxon>Bacteria</taxon>
        <taxon>Pseudomonadati</taxon>
        <taxon>Bacteroidota</taxon>
        <taxon>Flavobacteriia</taxon>
        <taxon>Flavobacteriales</taxon>
        <taxon>Flavobacteriaceae</taxon>
        <taxon>Flavobacterium</taxon>
    </lineage>
</organism>
<evidence type="ECO:0000256" key="2">
    <source>
        <dbReference type="ARBA" id="ARBA00022670"/>
    </source>
</evidence>
<dbReference type="Pfam" id="PF00877">
    <property type="entry name" value="NLPC_P60"/>
    <property type="match status" value="1"/>
</dbReference>
<keyword evidence="4" id="KW-0788">Thiol protease</keyword>
<dbReference type="InterPro" id="IPR000064">
    <property type="entry name" value="NLP_P60_dom"/>
</dbReference>
<dbReference type="PROSITE" id="PS51935">
    <property type="entry name" value="NLPC_P60"/>
    <property type="match status" value="1"/>
</dbReference>
<dbReference type="RefSeq" id="WP_379853220.1">
    <property type="nucleotide sequence ID" value="NZ_JBHZPZ010000001.1"/>
</dbReference>
<keyword evidence="2" id="KW-0645">Protease</keyword>
<dbReference type="InterPro" id="IPR038765">
    <property type="entry name" value="Papain-like_cys_pep_sf"/>
</dbReference>
<proteinExistence type="inferred from homology"/>
<evidence type="ECO:0000256" key="3">
    <source>
        <dbReference type="ARBA" id="ARBA00022801"/>
    </source>
</evidence>
<sequence>MTTKKINILKFATIIGSLLLILGSAAYGSSRGGSFLPQRNGSIVKDTVIHPIENNVSLGDKIVSFGMTLLGTPYVEAGSGKNGFDCSGFVYFVYNHFKIQVPRSSSEFKNFGKEIPIANVKKGDILLFLSPTRKVIGHIGIVTNPKGMESDFIHSSSGREMKVIVTSLKKPGYTRRFVKAIRVL</sequence>
<keyword evidence="7" id="KW-1185">Reference proteome</keyword>
<protein>
    <submittedName>
        <fullName evidence="6">C40 family peptidase</fullName>
    </submittedName>
</protein>
<evidence type="ECO:0000259" key="5">
    <source>
        <dbReference type="PROSITE" id="PS51935"/>
    </source>
</evidence>
<dbReference type="Proteomes" id="UP001600109">
    <property type="component" value="Unassembled WGS sequence"/>
</dbReference>
<accession>A0ABW6HRF3</accession>
<dbReference type="EMBL" id="JBHZPZ010000001">
    <property type="protein sequence ID" value="MFE3866563.1"/>
    <property type="molecule type" value="Genomic_DNA"/>
</dbReference>
<reference evidence="6 7" key="1">
    <citation type="submission" date="2024-06" db="EMBL/GenBank/DDBJ databases">
        <title>Flavobacterium spp. isolated from glacier.</title>
        <authorList>
            <person name="Han D."/>
        </authorList>
    </citation>
    <scope>NUCLEOTIDE SEQUENCE [LARGE SCALE GENOMIC DNA]</scope>
    <source>
        <strain evidence="6 7">LS2P90</strain>
    </source>
</reference>